<organism evidence="1 2">
    <name type="scientific">Lactarius akahatsu</name>
    <dbReference type="NCBI Taxonomy" id="416441"/>
    <lineage>
        <taxon>Eukaryota</taxon>
        <taxon>Fungi</taxon>
        <taxon>Dikarya</taxon>
        <taxon>Basidiomycota</taxon>
        <taxon>Agaricomycotina</taxon>
        <taxon>Agaricomycetes</taxon>
        <taxon>Russulales</taxon>
        <taxon>Russulaceae</taxon>
        <taxon>Lactarius</taxon>
    </lineage>
</organism>
<accession>A0AAD4QB93</accession>
<name>A0AAD4QB93_9AGAM</name>
<evidence type="ECO:0000313" key="2">
    <source>
        <dbReference type="Proteomes" id="UP001201163"/>
    </source>
</evidence>
<comment type="caution">
    <text evidence="1">The sequence shown here is derived from an EMBL/GenBank/DDBJ whole genome shotgun (WGS) entry which is preliminary data.</text>
</comment>
<proteinExistence type="predicted"/>
<dbReference type="EMBL" id="JAKELL010000054">
    <property type="protein sequence ID" value="KAH8986482.1"/>
    <property type="molecule type" value="Genomic_DNA"/>
</dbReference>
<protein>
    <submittedName>
        <fullName evidence="1">Uncharacterized protein</fullName>
    </submittedName>
</protein>
<evidence type="ECO:0000313" key="1">
    <source>
        <dbReference type="EMBL" id="KAH8986482.1"/>
    </source>
</evidence>
<reference evidence="1" key="1">
    <citation type="submission" date="2022-01" db="EMBL/GenBank/DDBJ databases">
        <title>Comparative genomics reveals a dynamic genome evolution in the ectomycorrhizal milk-cap (Lactarius) mushrooms.</title>
        <authorList>
            <consortium name="DOE Joint Genome Institute"/>
            <person name="Lebreton A."/>
            <person name="Tang N."/>
            <person name="Kuo A."/>
            <person name="LaButti K."/>
            <person name="Drula E."/>
            <person name="Barry K."/>
            <person name="Clum A."/>
            <person name="Lipzen A."/>
            <person name="Mousain D."/>
            <person name="Ng V."/>
            <person name="Wang R."/>
            <person name="Wang X."/>
            <person name="Dai Y."/>
            <person name="Henrissat B."/>
            <person name="Grigoriev I.V."/>
            <person name="Guerin-Laguette A."/>
            <person name="Yu F."/>
            <person name="Martin F.M."/>
        </authorList>
    </citation>
    <scope>NUCLEOTIDE SEQUENCE</scope>
    <source>
        <strain evidence="1">QP</strain>
    </source>
</reference>
<dbReference type="AlphaFoldDB" id="A0AAD4QB93"/>
<dbReference type="Proteomes" id="UP001201163">
    <property type="component" value="Unassembled WGS sequence"/>
</dbReference>
<sequence>MLRSREGGKVCNCQDDGRPRHAAEMSATKRLADVISVTIAWQAISLKVYWARHRRRGPKCRTRFHQFHRPGGKVPIAAEASQFQAYVRPVGARCHVCHESKSGGTRPLRKRLLLTWKLQRTYYGYQPTKMSPIRRGSSDIMDETSKHGECRTFPGHAGVGRAEKPRRRWKVLGAWCRTDPRAIGLLFYDMVTAYRFRGPNYIHGPQVVAAQGRCGTV</sequence>
<keyword evidence="2" id="KW-1185">Reference proteome</keyword>
<gene>
    <name evidence="1" type="ORF">EDB92DRAFT_1818296</name>
</gene>